<evidence type="ECO:0000256" key="3">
    <source>
        <dbReference type="ARBA" id="ARBA00023163"/>
    </source>
</evidence>
<accession>A0A1G8P2Y3</accession>
<dbReference type="GO" id="GO:0005829">
    <property type="term" value="C:cytosol"/>
    <property type="evidence" value="ECO:0007669"/>
    <property type="project" value="TreeGrafter"/>
</dbReference>
<reference evidence="7" key="1">
    <citation type="submission" date="2016-10" db="EMBL/GenBank/DDBJ databases">
        <authorList>
            <person name="Varghese N."/>
            <person name="Submissions S."/>
        </authorList>
    </citation>
    <scope>NUCLEOTIDE SEQUENCE [LARGE SCALE GENOMIC DNA]</scope>
    <source>
        <strain evidence="7">DSM 17071</strain>
    </source>
</reference>
<dbReference type="PRINTS" id="PR00034">
    <property type="entry name" value="HTHCRP"/>
</dbReference>
<dbReference type="InterPro" id="IPR012318">
    <property type="entry name" value="HTH_CRP"/>
</dbReference>
<dbReference type="Proteomes" id="UP000198869">
    <property type="component" value="Unassembled WGS sequence"/>
</dbReference>
<keyword evidence="7" id="KW-1185">Reference proteome</keyword>
<feature type="domain" description="HTH crp-type" evidence="5">
    <location>
        <begin position="137"/>
        <end position="204"/>
    </location>
</feature>
<gene>
    <name evidence="6" type="ORF">SAMN05421846_11628</name>
</gene>
<keyword evidence="3" id="KW-0804">Transcription</keyword>
<feature type="domain" description="Cyclic nucleotide-binding" evidence="4">
    <location>
        <begin position="20"/>
        <end position="123"/>
    </location>
</feature>
<dbReference type="PROSITE" id="PS50042">
    <property type="entry name" value="CNMP_BINDING_3"/>
    <property type="match status" value="1"/>
</dbReference>
<dbReference type="SUPFAM" id="SSF51206">
    <property type="entry name" value="cAMP-binding domain-like"/>
    <property type="match status" value="1"/>
</dbReference>
<evidence type="ECO:0000259" key="4">
    <source>
        <dbReference type="PROSITE" id="PS50042"/>
    </source>
</evidence>
<organism evidence="6 7">
    <name type="scientific">Chryseobacterium taeanense</name>
    <dbReference type="NCBI Taxonomy" id="311334"/>
    <lineage>
        <taxon>Bacteria</taxon>
        <taxon>Pseudomonadati</taxon>
        <taxon>Bacteroidota</taxon>
        <taxon>Flavobacteriia</taxon>
        <taxon>Flavobacteriales</taxon>
        <taxon>Weeksellaceae</taxon>
        <taxon>Chryseobacterium group</taxon>
        <taxon>Chryseobacterium</taxon>
    </lineage>
</organism>
<dbReference type="STRING" id="311334.SAMN05421846_11628"/>
<keyword evidence="6" id="KW-0418">Kinase</keyword>
<evidence type="ECO:0000256" key="1">
    <source>
        <dbReference type="ARBA" id="ARBA00023015"/>
    </source>
</evidence>
<protein>
    <submittedName>
        <fullName evidence="6">cAMP-binding domain of CRP or a regulatory subunit of cAMP-dependent protein kinases</fullName>
    </submittedName>
</protein>
<evidence type="ECO:0000256" key="2">
    <source>
        <dbReference type="ARBA" id="ARBA00023125"/>
    </source>
</evidence>
<evidence type="ECO:0000259" key="5">
    <source>
        <dbReference type="PROSITE" id="PS51063"/>
    </source>
</evidence>
<dbReference type="SMART" id="SM00100">
    <property type="entry name" value="cNMP"/>
    <property type="match status" value="1"/>
</dbReference>
<dbReference type="PANTHER" id="PTHR24567:SF26">
    <property type="entry name" value="REGULATORY PROTEIN YEIL"/>
    <property type="match status" value="1"/>
</dbReference>
<dbReference type="InterPro" id="IPR018490">
    <property type="entry name" value="cNMP-bd_dom_sf"/>
</dbReference>
<dbReference type="Pfam" id="PF00027">
    <property type="entry name" value="cNMP_binding"/>
    <property type="match status" value="1"/>
</dbReference>
<dbReference type="EMBL" id="FNDW01000016">
    <property type="protein sequence ID" value="SDI86180.1"/>
    <property type="molecule type" value="Genomic_DNA"/>
</dbReference>
<sequence>MKTISCMNIEPETLYSYGGEKKTYKQKEIIYREGDHATYYYQILQGKVKLNSYNEEGKEFIQNIIGGNQSFGDSLLFLEKFYVMNAICLVESEIIRLPKNNFLELLENNPKISLEMNACLSQRLYFKAIMLQNMSSPNPVLRLEGLLNYLKSYHDGDCEQCFPVELTRQQIANLTGLRVETVIRNLKKMEKLGKLKIQDRKILY</sequence>
<dbReference type="Gene3D" id="2.60.120.10">
    <property type="entry name" value="Jelly Rolls"/>
    <property type="match status" value="1"/>
</dbReference>
<dbReference type="PROSITE" id="PS51063">
    <property type="entry name" value="HTH_CRP_2"/>
    <property type="match status" value="1"/>
</dbReference>
<dbReference type="GO" id="GO:0003677">
    <property type="term" value="F:DNA binding"/>
    <property type="evidence" value="ECO:0007669"/>
    <property type="project" value="UniProtKB-KW"/>
</dbReference>
<dbReference type="InterPro" id="IPR036390">
    <property type="entry name" value="WH_DNA-bd_sf"/>
</dbReference>
<dbReference type="SUPFAM" id="SSF46785">
    <property type="entry name" value="Winged helix' DNA-binding domain"/>
    <property type="match status" value="1"/>
</dbReference>
<dbReference type="InterPro" id="IPR000595">
    <property type="entry name" value="cNMP-bd_dom"/>
</dbReference>
<dbReference type="Pfam" id="PF13545">
    <property type="entry name" value="HTH_Crp_2"/>
    <property type="match status" value="1"/>
</dbReference>
<dbReference type="InterPro" id="IPR050397">
    <property type="entry name" value="Env_Response_Regulators"/>
</dbReference>
<keyword evidence="2" id="KW-0238">DNA-binding</keyword>
<evidence type="ECO:0000313" key="7">
    <source>
        <dbReference type="Proteomes" id="UP000198869"/>
    </source>
</evidence>
<dbReference type="InterPro" id="IPR014710">
    <property type="entry name" value="RmlC-like_jellyroll"/>
</dbReference>
<dbReference type="AlphaFoldDB" id="A0A1G8P2Y3"/>
<dbReference type="GO" id="GO:0016301">
    <property type="term" value="F:kinase activity"/>
    <property type="evidence" value="ECO:0007669"/>
    <property type="project" value="UniProtKB-KW"/>
</dbReference>
<evidence type="ECO:0000313" key="6">
    <source>
        <dbReference type="EMBL" id="SDI86180.1"/>
    </source>
</evidence>
<dbReference type="PANTHER" id="PTHR24567">
    <property type="entry name" value="CRP FAMILY TRANSCRIPTIONAL REGULATORY PROTEIN"/>
    <property type="match status" value="1"/>
</dbReference>
<proteinExistence type="predicted"/>
<keyword evidence="6" id="KW-0808">Transferase</keyword>
<keyword evidence="1" id="KW-0805">Transcription regulation</keyword>
<dbReference type="SMART" id="SM00419">
    <property type="entry name" value="HTH_CRP"/>
    <property type="match status" value="1"/>
</dbReference>
<dbReference type="GO" id="GO:0003700">
    <property type="term" value="F:DNA-binding transcription factor activity"/>
    <property type="evidence" value="ECO:0007669"/>
    <property type="project" value="TreeGrafter"/>
</dbReference>
<name>A0A1G8P2Y3_9FLAO</name>
<dbReference type="RefSeq" id="WP_228400794.1">
    <property type="nucleotide sequence ID" value="NZ_FNDW01000016.1"/>
</dbReference>
<dbReference type="CDD" id="cd00038">
    <property type="entry name" value="CAP_ED"/>
    <property type="match status" value="1"/>
</dbReference>